<dbReference type="InterPro" id="IPR039903">
    <property type="entry name" value="Zswim2"/>
</dbReference>
<keyword evidence="1" id="KW-0863">Zinc-finger</keyword>
<comment type="caution">
    <text evidence="3">The sequence shown here is derived from an EMBL/GenBank/DDBJ whole genome shotgun (WGS) entry which is preliminary data.</text>
</comment>
<dbReference type="Gene3D" id="3.30.710.10">
    <property type="entry name" value="Potassium Channel Kv1.1, Chain A"/>
    <property type="match status" value="1"/>
</dbReference>
<keyword evidence="1" id="KW-0862">Zinc</keyword>
<accession>A0ABR3QS26</accession>
<name>A0ABR3QS26_9PLEO</name>
<dbReference type="Gene3D" id="3.30.40.10">
    <property type="entry name" value="Zinc/RING finger domain, C3HC4 (zinc finger)"/>
    <property type="match status" value="1"/>
</dbReference>
<dbReference type="InterPro" id="IPR013083">
    <property type="entry name" value="Znf_RING/FYVE/PHD"/>
</dbReference>
<proteinExistence type="predicted"/>
<dbReference type="PROSITE" id="PS50089">
    <property type="entry name" value="ZF_RING_2"/>
    <property type="match status" value="1"/>
</dbReference>
<evidence type="ECO:0000313" key="4">
    <source>
        <dbReference type="Proteomes" id="UP001521222"/>
    </source>
</evidence>
<keyword evidence="1" id="KW-0479">Metal-binding</keyword>
<organism evidence="3 4">
    <name type="scientific">Nothophoma quercina</name>
    <dbReference type="NCBI Taxonomy" id="749835"/>
    <lineage>
        <taxon>Eukaryota</taxon>
        <taxon>Fungi</taxon>
        <taxon>Dikarya</taxon>
        <taxon>Ascomycota</taxon>
        <taxon>Pezizomycotina</taxon>
        <taxon>Dothideomycetes</taxon>
        <taxon>Pleosporomycetidae</taxon>
        <taxon>Pleosporales</taxon>
        <taxon>Pleosporineae</taxon>
        <taxon>Didymellaceae</taxon>
        <taxon>Nothophoma</taxon>
    </lineage>
</organism>
<dbReference type="InterPro" id="IPR011333">
    <property type="entry name" value="SKP1/BTB/POZ_sf"/>
</dbReference>
<dbReference type="EMBL" id="JAKIXB020000033">
    <property type="protein sequence ID" value="KAL1594883.1"/>
    <property type="molecule type" value="Genomic_DNA"/>
</dbReference>
<protein>
    <recommendedName>
        <fullName evidence="2">RING-type domain-containing protein</fullName>
    </recommendedName>
</protein>
<sequence length="279" mass="31444">MEAIPLRLSFTSLGRLVQIQPSNIHRAFGVHEDLLCATSTVFKKRLQRRRKPISGDCSICSEALDPSIADITFCRASCGQNVHVHCLENWGQANSGVITCPICRKPWQRRSTGILELKSKTAVDPKAMQTYIDWLYTGNIHIDTTVDAGSDASNVCLLRTWHVAKLMGDTKFQNAMVALYTATVECKQNRGFWLNIIWYAFETTGGDVPDMRDLIVYDFLAQVDPDWFGKEKHGYPEDFLRRVGELVSLKFGNDGSRPRLLMAMMDGEVEMQTDDADES</sequence>
<dbReference type="PANTHER" id="PTHR21540:SF0">
    <property type="entry name" value="PHD FAMILY PROTEIN"/>
    <property type="match status" value="1"/>
</dbReference>
<dbReference type="PANTHER" id="PTHR21540">
    <property type="entry name" value="RING FINGER AND SWIM DOMAIN-CONTAINING PROTEIN 2"/>
    <property type="match status" value="1"/>
</dbReference>
<gene>
    <name evidence="3" type="ORF">SLS59_008433</name>
</gene>
<dbReference type="InterPro" id="IPR001841">
    <property type="entry name" value="Znf_RING"/>
</dbReference>
<dbReference type="SUPFAM" id="SSF57850">
    <property type="entry name" value="RING/U-box"/>
    <property type="match status" value="1"/>
</dbReference>
<evidence type="ECO:0000313" key="3">
    <source>
        <dbReference type="EMBL" id="KAL1594883.1"/>
    </source>
</evidence>
<keyword evidence="4" id="KW-1185">Reference proteome</keyword>
<reference evidence="3 4" key="1">
    <citation type="submission" date="2024-02" db="EMBL/GenBank/DDBJ databases">
        <title>De novo assembly and annotation of 12 fungi associated with fruit tree decline syndrome in Ontario, Canada.</title>
        <authorList>
            <person name="Sulman M."/>
            <person name="Ellouze W."/>
            <person name="Ilyukhin E."/>
        </authorList>
    </citation>
    <scope>NUCLEOTIDE SEQUENCE [LARGE SCALE GENOMIC DNA]</scope>
    <source>
        <strain evidence="3 4">M97-236</strain>
    </source>
</reference>
<dbReference type="Proteomes" id="UP001521222">
    <property type="component" value="Unassembled WGS sequence"/>
</dbReference>
<evidence type="ECO:0000256" key="1">
    <source>
        <dbReference type="PROSITE-ProRule" id="PRU00175"/>
    </source>
</evidence>
<feature type="domain" description="RING-type" evidence="2">
    <location>
        <begin position="57"/>
        <end position="104"/>
    </location>
</feature>
<evidence type="ECO:0000259" key="2">
    <source>
        <dbReference type="PROSITE" id="PS50089"/>
    </source>
</evidence>